<dbReference type="SUPFAM" id="SSF46689">
    <property type="entry name" value="Homeodomain-like"/>
    <property type="match status" value="1"/>
</dbReference>
<comment type="caution">
    <text evidence="7">The sequence shown here is derived from an EMBL/GenBank/DDBJ whole genome shotgun (WGS) entry which is preliminary data.</text>
</comment>
<evidence type="ECO:0000313" key="8">
    <source>
        <dbReference type="Proteomes" id="UP000680638"/>
    </source>
</evidence>
<dbReference type="EMBL" id="BORW01000022">
    <property type="protein sequence ID" value="GIO68819.1"/>
    <property type="molecule type" value="Genomic_DNA"/>
</dbReference>
<evidence type="ECO:0000313" key="7">
    <source>
        <dbReference type="EMBL" id="GIO68819.1"/>
    </source>
</evidence>
<reference evidence="7 8" key="1">
    <citation type="submission" date="2021-03" db="EMBL/GenBank/DDBJ databases">
        <title>Antimicrobial resistance genes in bacteria isolated from Japanese honey, and their potential for conferring macrolide and lincosamide resistance in the American foulbrood pathogen Paenibacillus larvae.</title>
        <authorList>
            <person name="Okamoto M."/>
            <person name="Kumagai M."/>
            <person name="Kanamori H."/>
            <person name="Takamatsu D."/>
        </authorList>
    </citation>
    <scope>NUCLEOTIDE SEQUENCE [LARGE SCALE GENOMIC DNA]</scope>
    <source>
        <strain evidence="7 8">J21TS3</strain>
    </source>
</reference>
<feature type="DNA-binding region" description="H-T-H motif" evidence="4">
    <location>
        <begin position="29"/>
        <end position="48"/>
    </location>
</feature>
<evidence type="ECO:0000256" key="3">
    <source>
        <dbReference type="ARBA" id="ARBA00023163"/>
    </source>
</evidence>
<dbReference type="PANTHER" id="PTHR30055:SF234">
    <property type="entry name" value="HTH-TYPE TRANSCRIPTIONAL REGULATOR BETI"/>
    <property type="match status" value="1"/>
</dbReference>
<dbReference type="RefSeq" id="WP_212951369.1">
    <property type="nucleotide sequence ID" value="NZ_BORW01000022.1"/>
</dbReference>
<evidence type="ECO:0000256" key="4">
    <source>
        <dbReference type="PROSITE-ProRule" id="PRU00335"/>
    </source>
</evidence>
<evidence type="ECO:0000256" key="5">
    <source>
        <dbReference type="SAM" id="MobiDB-lite"/>
    </source>
</evidence>
<keyword evidence="1" id="KW-0805">Transcription regulation</keyword>
<dbReference type="PROSITE" id="PS50977">
    <property type="entry name" value="HTH_TETR_2"/>
    <property type="match status" value="1"/>
</dbReference>
<evidence type="ECO:0000259" key="6">
    <source>
        <dbReference type="PROSITE" id="PS50977"/>
    </source>
</evidence>
<feature type="domain" description="HTH tetR-type" evidence="6">
    <location>
        <begin position="6"/>
        <end position="66"/>
    </location>
</feature>
<dbReference type="Proteomes" id="UP000680638">
    <property type="component" value="Unassembled WGS sequence"/>
</dbReference>
<dbReference type="Pfam" id="PF00440">
    <property type="entry name" value="TetR_N"/>
    <property type="match status" value="1"/>
</dbReference>
<dbReference type="InterPro" id="IPR050109">
    <property type="entry name" value="HTH-type_TetR-like_transc_reg"/>
</dbReference>
<dbReference type="InterPro" id="IPR001647">
    <property type="entry name" value="HTH_TetR"/>
</dbReference>
<keyword evidence="8" id="KW-1185">Reference proteome</keyword>
<dbReference type="InterPro" id="IPR023772">
    <property type="entry name" value="DNA-bd_HTH_TetR-type_CS"/>
</dbReference>
<keyword evidence="2 4" id="KW-0238">DNA-binding</keyword>
<dbReference type="PRINTS" id="PR00455">
    <property type="entry name" value="HTHTETR"/>
</dbReference>
<name>A0ABQ4M025_9BACL</name>
<organism evidence="7 8">
    <name type="scientific">Paenibacillus cookii</name>
    <dbReference type="NCBI Taxonomy" id="157839"/>
    <lineage>
        <taxon>Bacteria</taxon>
        <taxon>Bacillati</taxon>
        <taxon>Bacillota</taxon>
        <taxon>Bacilli</taxon>
        <taxon>Bacillales</taxon>
        <taxon>Paenibacillaceae</taxon>
        <taxon>Paenibacillus</taxon>
    </lineage>
</organism>
<gene>
    <name evidence="7" type="ORF">J21TS3_36400</name>
</gene>
<protein>
    <recommendedName>
        <fullName evidence="6">HTH tetR-type domain-containing protein</fullName>
    </recommendedName>
</protein>
<dbReference type="PANTHER" id="PTHR30055">
    <property type="entry name" value="HTH-TYPE TRANSCRIPTIONAL REGULATOR RUTR"/>
    <property type="match status" value="1"/>
</dbReference>
<evidence type="ECO:0000256" key="1">
    <source>
        <dbReference type="ARBA" id="ARBA00023015"/>
    </source>
</evidence>
<feature type="region of interest" description="Disordered" evidence="5">
    <location>
        <begin position="141"/>
        <end position="178"/>
    </location>
</feature>
<keyword evidence="3" id="KW-0804">Transcription</keyword>
<dbReference type="InterPro" id="IPR009057">
    <property type="entry name" value="Homeodomain-like_sf"/>
</dbReference>
<dbReference type="Gene3D" id="1.10.357.10">
    <property type="entry name" value="Tetracycline Repressor, domain 2"/>
    <property type="match status" value="1"/>
</dbReference>
<sequence length="235" mass="26218">MAKPNVVSKQELIEAAKQCIVEQGLEKLTLKMVAERIGVTQGTVYYHFQTKDRLMLDVVKDVCERSWNEFSALQTKEFVVPEALGAAKERGGPDSFFHRLFLSLVVFGLKHEETRKELGVLISFENGVLAEKLRQLAFPAQTPPLAEPSGSGERPKTDPPNGETRRHDRQEADAGTDDADVRLMGMSFEVWAVVINAIFDGLAVQSLVSPELDREKVFAELGVFFERLLRKAGTD</sequence>
<evidence type="ECO:0000256" key="2">
    <source>
        <dbReference type="ARBA" id="ARBA00023125"/>
    </source>
</evidence>
<accession>A0ABQ4M025</accession>
<proteinExistence type="predicted"/>
<dbReference type="PROSITE" id="PS01081">
    <property type="entry name" value="HTH_TETR_1"/>
    <property type="match status" value="1"/>
</dbReference>
<feature type="compositionally biased region" description="Basic and acidic residues" evidence="5">
    <location>
        <begin position="153"/>
        <end position="172"/>
    </location>
</feature>